<dbReference type="Proteomes" id="UP001566204">
    <property type="component" value="Unassembled WGS sequence"/>
</dbReference>
<comment type="caution">
    <text evidence="1">The sequence shown here is derived from an EMBL/GenBank/DDBJ whole genome shotgun (WGS) entry which is preliminary data.</text>
</comment>
<name>A0ABV4HCB1_9SPHI</name>
<dbReference type="RefSeq" id="WP_370481045.1">
    <property type="nucleotide sequence ID" value="NZ_JBEOQA010000001.1"/>
</dbReference>
<reference evidence="1 2" key="1">
    <citation type="submission" date="2024-06" db="EMBL/GenBank/DDBJ databases">
        <title>Soil Sphingobacterium thalpophilum.</title>
        <authorList>
            <person name="Yang J."/>
            <person name="Li J."/>
        </authorList>
    </citation>
    <scope>NUCLEOTIDE SEQUENCE [LARGE SCALE GENOMIC DNA]</scope>
    <source>
        <strain evidence="1 2">22g91tb</strain>
    </source>
</reference>
<dbReference type="EMBL" id="JBEOQB010000003">
    <property type="protein sequence ID" value="MEZ0452140.1"/>
    <property type="molecule type" value="Genomic_DNA"/>
</dbReference>
<evidence type="ECO:0000313" key="2">
    <source>
        <dbReference type="Proteomes" id="UP001566204"/>
    </source>
</evidence>
<protein>
    <submittedName>
        <fullName evidence="1">Uncharacterized protein</fullName>
    </submittedName>
</protein>
<keyword evidence="2" id="KW-1185">Reference proteome</keyword>
<sequence length="269" mass="30500">MKKFVLLIIVCFGITLKVRSQAFTYKEGVTSSIVSFSTTYLDHTYKKLFEKHPEIESVIVWFEEGKPSVIRINDKLVKGTFYDMAFKGDVLDLQNKYGVLKFTFPRLSVTKLYGMENLSFPTHWVFTSKIFPDSVVQSYRFNSGKKSLIFTGWAARYNGNYADIEKQIADGLQNLKNAATSDSEIVLQGISEKGTSPQSLSDLKLIVGKKSSFSEMALRVFGNKKNKWSSAIYDSGVNGRSIIKFYIRLYEDGKVTIVPSKYLNELSLD</sequence>
<accession>A0ABV4HCB1</accession>
<proteinExistence type="predicted"/>
<organism evidence="1 2">
    <name type="scientific">Sphingobacterium thalpophilum</name>
    <dbReference type="NCBI Taxonomy" id="259"/>
    <lineage>
        <taxon>Bacteria</taxon>
        <taxon>Pseudomonadati</taxon>
        <taxon>Bacteroidota</taxon>
        <taxon>Sphingobacteriia</taxon>
        <taxon>Sphingobacteriales</taxon>
        <taxon>Sphingobacteriaceae</taxon>
        <taxon>Sphingobacterium</taxon>
    </lineage>
</organism>
<gene>
    <name evidence="1" type="ORF">ABTW24_11080</name>
</gene>
<evidence type="ECO:0000313" key="1">
    <source>
        <dbReference type="EMBL" id="MEZ0452140.1"/>
    </source>
</evidence>